<comment type="subcellular location">
    <subcellularLocation>
        <location evidence="1">Cell membrane</location>
        <topology evidence="1">Multi-pass membrane protein</topology>
    </subcellularLocation>
</comment>
<feature type="transmembrane region" description="Helical" evidence="8">
    <location>
        <begin position="354"/>
        <end position="375"/>
    </location>
</feature>
<feature type="transmembrane region" description="Helical" evidence="8">
    <location>
        <begin position="140"/>
        <end position="164"/>
    </location>
</feature>
<dbReference type="PIRSF" id="PIRSF006603">
    <property type="entry name" value="DinF"/>
    <property type="match status" value="1"/>
</dbReference>
<dbReference type="RefSeq" id="WP_211470262.1">
    <property type="nucleotide sequence ID" value="NZ_JAGSXH010000102.1"/>
</dbReference>
<dbReference type="PANTHER" id="PTHR42893:SF46">
    <property type="entry name" value="PROTEIN DETOXIFICATION 44, CHLOROPLASTIC"/>
    <property type="match status" value="1"/>
</dbReference>
<evidence type="ECO:0000256" key="7">
    <source>
        <dbReference type="ARBA" id="ARBA00023136"/>
    </source>
</evidence>
<evidence type="ECO:0000256" key="8">
    <source>
        <dbReference type="SAM" id="Phobius"/>
    </source>
</evidence>
<protein>
    <submittedName>
        <fullName evidence="9">MATE family efflux transporter</fullName>
    </submittedName>
</protein>
<dbReference type="NCBIfam" id="TIGR00797">
    <property type="entry name" value="matE"/>
    <property type="match status" value="1"/>
</dbReference>
<name>A0A8J8BEQ6_9ACTN</name>
<evidence type="ECO:0000256" key="2">
    <source>
        <dbReference type="ARBA" id="ARBA00010199"/>
    </source>
</evidence>
<organism evidence="9 10">
    <name type="scientific">Actinocrinis puniceicyclus</name>
    <dbReference type="NCBI Taxonomy" id="977794"/>
    <lineage>
        <taxon>Bacteria</taxon>
        <taxon>Bacillati</taxon>
        <taxon>Actinomycetota</taxon>
        <taxon>Actinomycetes</taxon>
        <taxon>Catenulisporales</taxon>
        <taxon>Actinospicaceae</taxon>
        <taxon>Actinocrinis</taxon>
    </lineage>
</organism>
<evidence type="ECO:0000256" key="4">
    <source>
        <dbReference type="ARBA" id="ARBA00022475"/>
    </source>
</evidence>
<feature type="transmembrane region" description="Helical" evidence="8">
    <location>
        <begin position="319"/>
        <end position="342"/>
    </location>
</feature>
<dbReference type="GO" id="GO:0005886">
    <property type="term" value="C:plasma membrane"/>
    <property type="evidence" value="ECO:0007669"/>
    <property type="project" value="UniProtKB-SubCell"/>
</dbReference>
<keyword evidence="5 8" id="KW-0812">Transmembrane</keyword>
<feature type="transmembrane region" description="Helical" evidence="8">
    <location>
        <begin position="171"/>
        <end position="190"/>
    </location>
</feature>
<feature type="transmembrane region" description="Helical" evidence="8">
    <location>
        <begin position="98"/>
        <end position="120"/>
    </location>
</feature>
<keyword evidence="7 8" id="KW-0472">Membrane</keyword>
<dbReference type="InterPro" id="IPR044644">
    <property type="entry name" value="DinF-like"/>
</dbReference>
<dbReference type="AlphaFoldDB" id="A0A8J8BEQ6"/>
<proteinExistence type="inferred from homology"/>
<evidence type="ECO:0000256" key="1">
    <source>
        <dbReference type="ARBA" id="ARBA00004651"/>
    </source>
</evidence>
<accession>A0A8J8BEQ6</accession>
<feature type="transmembrane region" description="Helical" evidence="8">
    <location>
        <begin position="387"/>
        <end position="409"/>
    </location>
</feature>
<feature type="transmembrane region" description="Helical" evidence="8">
    <location>
        <begin position="240"/>
        <end position="264"/>
    </location>
</feature>
<keyword evidence="10" id="KW-1185">Reference proteome</keyword>
<dbReference type="GO" id="GO:0015297">
    <property type="term" value="F:antiporter activity"/>
    <property type="evidence" value="ECO:0007669"/>
    <property type="project" value="InterPro"/>
</dbReference>
<evidence type="ECO:0000256" key="3">
    <source>
        <dbReference type="ARBA" id="ARBA00022448"/>
    </source>
</evidence>
<reference evidence="9" key="1">
    <citation type="submission" date="2021-04" db="EMBL/GenBank/DDBJ databases">
        <title>Genome based classification of Actinospica acidithermotolerans sp. nov., an actinobacterium isolated from an Indonesian hot spring.</title>
        <authorList>
            <person name="Kusuma A.B."/>
            <person name="Putra K.E."/>
            <person name="Nafisah S."/>
            <person name="Loh J."/>
            <person name="Nouioui I."/>
            <person name="Goodfellow M."/>
        </authorList>
    </citation>
    <scope>NUCLEOTIDE SEQUENCE</scope>
    <source>
        <strain evidence="9">DSM 45618</strain>
    </source>
</reference>
<dbReference type="InterPro" id="IPR048279">
    <property type="entry name" value="MdtK-like"/>
</dbReference>
<dbReference type="Pfam" id="PF01554">
    <property type="entry name" value="MatE"/>
    <property type="match status" value="2"/>
</dbReference>
<evidence type="ECO:0000313" key="10">
    <source>
        <dbReference type="Proteomes" id="UP000677913"/>
    </source>
</evidence>
<comment type="caution">
    <text evidence="9">The sequence shown here is derived from an EMBL/GenBank/DDBJ whole genome shotgun (WGS) entry which is preliminary data.</text>
</comment>
<feature type="transmembrane region" description="Helical" evidence="8">
    <location>
        <begin position="196"/>
        <end position="219"/>
    </location>
</feature>
<dbReference type="PANTHER" id="PTHR42893">
    <property type="entry name" value="PROTEIN DETOXIFICATION 44, CHLOROPLASTIC-RELATED"/>
    <property type="match status" value="1"/>
</dbReference>
<comment type="similarity">
    <text evidence="2">Belongs to the multi antimicrobial extrusion (MATE) (TC 2.A.66.1) family.</text>
</comment>
<feature type="transmembrane region" description="Helical" evidence="8">
    <location>
        <begin position="21"/>
        <end position="41"/>
    </location>
</feature>
<evidence type="ECO:0000313" key="9">
    <source>
        <dbReference type="EMBL" id="MBS2965815.1"/>
    </source>
</evidence>
<feature type="transmembrane region" description="Helical" evidence="8">
    <location>
        <begin position="415"/>
        <end position="433"/>
    </location>
</feature>
<sequence length="446" mass="44999">MARTATTTAEFPTGQVTAGEILRLAVPALGALIAEPLFLLADTAIISRLGTAPLAGLGTAAAALATLVNVCVFLAYGTTATVARRLGAGDTAGALNSGIAGVALAAGLGVTLALVGLGAAEPIVRWLGVPPASIGYAGTYLRISSLGLPCMLIVLAGTGVLRGLADTRTPLLIAGWGAVANAALNYLLVYPAGMGIAGSALGTVLTQTAMAAAYLRIIHTAARARGVRPLPRLEEVRHGLGANAALLIRTVALRAYLLVGVWVAGRLGTTALGAHTVGSNVWNLLAMALDALAIAAQALVGHALGAGRPDRARQLLSRLTRWGVGYGLVTGGLLLAVSPFALSLMTPDAHVRAALVPVVLIMALFQPVAGAVFVLDGVLIGAGDSRYLAWAGLACTAVFVGAALPVALAPLTLTYLWWAVGALMLARLFALGVRAKGAKWIEAGPG</sequence>
<keyword evidence="4" id="KW-1003">Cell membrane</keyword>
<evidence type="ECO:0000256" key="6">
    <source>
        <dbReference type="ARBA" id="ARBA00022989"/>
    </source>
</evidence>
<evidence type="ECO:0000256" key="5">
    <source>
        <dbReference type="ARBA" id="ARBA00022692"/>
    </source>
</evidence>
<feature type="transmembrane region" description="Helical" evidence="8">
    <location>
        <begin position="284"/>
        <end position="307"/>
    </location>
</feature>
<dbReference type="Proteomes" id="UP000677913">
    <property type="component" value="Unassembled WGS sequence"/>
</dbReference>
<gene>
    <name evidence="9" type="ORF">KGA66_22370</name>
</gene>
<keyword evidence="3" id="KW-0813">Transport</keyword>
<dbReference type="GO" id="GO:0042910">
    <property type="term" value="F:xenobiotic transmembrane transporter activity"/>
    <property type="evidence" value="ECO:0007669"/>
    <property type="project" value="InterPro"/>
</dbReference>
<feature type="transmembrane region" description="Helical" evidence="8">
    <location>
        <begin position="53"/>
        <end position="77"/>
    </location>
</feature>
<dbReference type="EMBL" id="JAGSXH010000102">
    <property type="protein sequence ID" value="MBS2965815.1"/>
    <property type="molecule type" value="Genomic_DNA"/>
</dbReference>
<keyword evidence="6 8" id="KW-1133">Transmembrane helix</keyword>
<dbReference type="InterPro" id="IPR002528">
    <property type="entry name" value="MATE_fam"/>
</dbReference>